<evidence type="ECO:0000313" key="1">
    <source>
        <dbReference type="EMBL" id="SDY27374.1"/>
    </source>
</evidence>
<dbReference type="Proteomes" id="UP000198935">
    <property type="component" value="Unassembled WGS sequence"/>
</dbReference>
<dbReference type="OrthoDB" id="9784042at2"/>
<dbReference type="EMBL" id="FNPI01000001">
    <property type="protein sequence ID" value="SDY27374.1"/>
    <property type="molecule type" value="Genomic_DNA"/>
</dbReference>
<name>A0A1H3IKL6_9BACI</name>
<evidence type="ECO:0000313" key="2">
    <source>
        <dbReference type="Proteomes" id="UP000198935"/>
    </source>
</evidence>
<dbReference type="STRING" id="1503961.SAMN05421736_101836"/>
<dbReference type="AlphaFoldDB" id="A0A1H3IKL6"/>
<keyword evidence="2" id="KW-1185">Reference proteome</keyword>
<accession>A0A1H3IKL6</accession>
<organism evidence="1 2">
    <name type="scientific">Evansella caseinilytica</name>
    <dbReference type="NCBI Taxonomy" id="1503961"/>
    <lineage>
        <taxon>Bacteria</taxon>
        <taxon>Bacillati</taxon>
        <taxon>Bacillota</taxon>
        <taxon>Bacilli</taxon>
        <taxon>Bacillales</taxon>
        <taxon>Bacillaceae</taxon>
        <taxon>Evansella</taxon>
    </lineage>
</organism>
<sequence>MKRYKNSRTDLKHAITKINCFLPRKQLQYLMRPDPHAGKDGKYKIGSVYFDNVDNKVVTEKK</sequence>
<reference evidence="2" key="1">
    <citation type="submission" date="2016-10" db="EMBL/GenBank/DDBJ databases">
        <authorList>
            <person name="Varghese N."/>
            <person name="Submissions S."/>
        </authorList>
    </citation>
    <scope>NUCLEOTIDE SEQUENCE [LARGE SCALE GENOMIC DNA]</scope>
    <source>
        <strain evidence="2">SP</strain>
    </source>
</reference>
<proteinExistence type="predicted"/>
<protein>
    <submittedName>
        <fullName evidence="1">Uncharacterized protein</fullName>
    </submittedName>
</protein>
<gene>
    <name evidence="1" type="ORF">SAMN05421736_101836</name>
</gene>